<proteinExistence type="predicted"/>
<dbReference type="OrthoDB" id="3056461at2759"/>
<dbReference type="Proteomes" id="UP000886653">
    <property type="component" value="Unassembled WGS sequence"/>
</dbReference>
<feature type="non-terminal residue" evidence="2">
    <location>
        <position position="1"/>
    </location>
</feature>
<name>A0A9P6NFY6_9BASI</name>
<accession>A0A9P6NFY6</accession>
<reference evidence="2" key="1">
    <citation type="submission" date="2013-11" db="EMBL/GenBank/DDBJ databases">
        <title>Genome sequence of the fusiform rust pathogen reveals effectors for host alternation and coevolution with pine.</title>
        <authorList>
            <consortium name="DOE Joint Genome Institute"/>
            <person name="Smith K."/>
            <person name="Pendleton A."/>
            <person name="Kubisiak T."/>
            <person name="Anderson C."/>
            <person name="Salamov A."/>
            <person name="Aerts A."/>
            <person name="Riley R."/>
            <person name="Clum A."/>
            <person name="Lindquist E."/>
            <person name="Ence D."/>
            <person name="Campbell M."/>
            <person name="Kronenberg Z."/>
            <person name="Feau N."/>
            <person name="Dhillon B."/>
            <person name="Hamelin R."/>
            <person name="Burleigh J."/>
            <person name="Smith J."/>
            <person name="Yandell M."/>
            <person name="Nelson C."/>
            <person name="Grigoriev I."/>
            <person name="Davis J."/>
        </authorList>
    </citation>
    <scope>NUCLEOTIDE SEQUENCE</scope>
    <source>
        <strain evidence="2">G11</strain>
    </source>
</reference>
<feature type="compositionally biased region" description="Acidic residues" evidence="1">
    <location>
        <begin position="104"/>
        <end position="118"/>
    </location>
</feature>
<organism evidence="2 3">
    <name type="scientific">Cronartium quercuum f. sp. fusiforme G11</name>
    <dbReference type="NCBI Taxonomy" id="708437"/>
    <lineage>
        <taxon>Eukaryota</taxon>
        <taxon>Fungi</taxon>
        <taxon>Dikarya</taxon>
        <taxon>Basidiomycota</taxon>
        <taxon>Pucciniomycotina</taxon>
        <taxon>Pucciniomycetes</taxon>
        <taxon>Pucciniales</taxon>
        <taxon>Coleosporiaceae</taxon>
        <taxon>Cronartium</taxon>
    </lineage>
</organism>
<evidence type="ECO:0000313" key="3">
    <source>
        <dbReference type="Proteomes" id="UP000886653"/>
    </source>
</evidence>
<keyword evidence="3" id="KW-1185">Reference proteome</keyword>
<evidence type="ECO:0000256" key="1">
    <source>
        <dbReference type="SAM" id="MobiDB-lite"/>
    </source>
</evidence>
<dbReference type="AlphaFoldDB" id="A0A9P6NFY6"/>
<feature type="region of interest" description="Disordered" evidence="1">
    <location>
        <begin position="83"/>
        <end position="118"/>
    </location>
</feature>
<sequence>SVFTKPPKGLPLDFYDVNWFNEALSNSQKQDIADIHSVMFLPDATHSLLGKAHPDKKLSDKKFTQKYWDEATKDYSMEHTVVDVESKDDNEQSDFDSYKGSSIDLDDMDGEGDNNDDQNLVYEEEDNEFILEEPEEDAECEQDQFEEIEKEQYHDDNEEEFEQTTGKGINYLQDFQMMDEDEDDNTCALRFDAWRDA</sequence>
<dbReference type="EMBL" id="MU167317">
    <property type="protein sequence ID" value="KAG0143492.1"/>
    <property type="molecule type" value="Genomic_DNA"/>
</dbReference>
<evidence type="ECO:0000313" key="2">
    <source>
        <dbReference type="EMBL" id="KAG0143492.1"/>
    </source>
</evidence>
<protein>
    <submittedName>
        <fullName evidence="2">Uncharacterized protein</fullName>
    </submittedName>
</protein>
<gene>
    <name evidence="2" type="ORF">CROQUDRAFT_48696</name>
</gene>
<comment type="caution">
    <text evidence="2">The sequence shown here is derived from an EMBL/GenBank/DDBJ whole genome shotgun (WGS) entry which is preliminary data.</text>
</comment>